<feature type="transmembrane region" description="Helical" evidence="8">
    <location>
        <begin position="21"/>
        <end position="43"/>
    </location>
</feature>
<evidence type="ECO:0000256" key="7">
    <source>
        <dbReference type="ARBA" id="ARBA00023012"/>
    </source>
</evidence>
<dbReference type="Proteomes" id="UP000185557">
    <property type="component" value="Unassembled WGS sequence"/>
</dbReference>
<dbReference type="SMART" id="SM00304">
    <property type="entry name" value="HAMP"/>
    <property type="match status" value="1"/>
</dbReference>
<dbReference type="Pfam" id="PF00512">
    <property type="entry name" value="HisKA"/>
    <property type="match status" value="1"/>
</dbReference>
<dbReference type="InterPro" id="IPR003660">
    <property type="entry name" value="HAMP_dom"/>
</dbReference>
<feature type="domain" description="HAMP" evidence="10">
    <location>
        <begin position="66"/>
        <end position="118"/>
    </location>
</feature>
<keyword evidence="12" id="KW-1185">Reference proteome</keyword>
<evidence type="ECO:0000313" key="12">
    <source>
        <dbReference type="Proteomes" id="UP000185557"/>
    </source>
</evidence>
<accession>A0A1U7IY06</accession>
<dbReference type="GO" id="GO:0000155">
    <property type="term" value="F:phosphorelay sensor kinase activity"/>
    <property type="evidence" value="ECO:0007669"/>
    <property type="project" value="InterPro"/>
</dbReference>
<dbReference type="GO" id="GO:0016020">
    <property type="term" value="C:membrane"/>
    <property type="evidence" value="ECO:0007669"/>
    <property type="project" value="UniProtKB-SubCell"/>
</dbReference>
<dbReference type="RefSeq" id="WP_073611153.1">
    <property type="nucleotide sequence ID" value="NZ_MRCG01000033.1"/>
</dbReference>
<organism evidence="11 12">
    <name type="scientific">Phormidium tenue NIES-30</name>
    <dbReference type="NCBI Taxonomy" id="549789"/>
    <lineage>
        <taxon>Bacteria</taxon>
        <taxon>Bacillati</taxon>
        <taxon>Cyanobacteriota</taxon>
        <taxon>Cyanophyceae</taxon>
        <taxon>Oscillatoriophycideae</taxon>
        <taxon>Oscillatoriales</taxon>
        <taxon>Oscillatoriaceae</taxon>
        <taxon>Phormidium</taxon>
    </lineage>
</organism>
<dbReference type="Pfam" id="PF00672">
    <property type="entry name" value="HAMP"/>
    <property type="match status" value="1"/>
</dbReference>
<dbReference type="Gene3D" id="1.10.287.130">
    <property type="match status" value="1"/>
</dbReference>
<protein>
    <recommendedName>
        <fullName evidence="3">histidine kinase</fullName>
        <ecNumber evidence="3">2.7.13.3</ecNumber>
    </recommendedName>
</protein>
<keyword evidence="7" id="KW-0902">Two-component regulatory system</keyword>
<dbReference type="SUPFAM" id="SSF47384">
    <property type="entry name" value="Homodimeric domain of signal transducing histidine kinase"/>
    <property type="match status" value="1"/>
</dbReference>
<reference evidence="11 12" key="1">
    <citation type="submission" date="2016-11" db="EMBL/GenBank/DDBJ databases">
        <title>Draft Genome Sequences of Nine Cyanobacterial Strains from Diverse Habitats.</title>
        <authorList>
            <person name="Zhu T."/>
            <person name="Hou S."/>
            <person name="Lu X."/>
            <person name="Hess W.R."/>
        </authorList>
    </citation>
    <scope>NUCLEOTIDE SEQUENCE [LARGE SCALE GENOMIC DNA]</scope>
    <source>
        <strain evidence="11 12">NIES-30</strain>
    </source>
</reference>
<dbReference type="EC" id="2.7.13.3" evidence="3"/>
<dbReference type="Pfam" id="PF02518">
    <property type="entry name" value="HATPase_c"/>
    <property type="match status" value="1"/>
</dbReference>
<dbReference type="EMBL" id="MRCG01000033">
    <property type="protein sequence ID" value="OKH43448.1"/>
    <property type="molecule type" value="Genomic_DNA"/>
</dbReference>
<evidence type="ECO:0000259" key="9">
    <source>
        <dbReference type="PROSITE" id="PS50109"/>
    </source>
</evidence>
<dbReference type="InterPro" id="IPR036890">
    <property type="entry name" value="HATPase_C_sf"/>
</dbReference>
<comment type="subcellular location">
    <subcellularLocation>
        <location evidence="2">Membrane</location>
    </subcellularLocation>
</comment>
<dbReference type="InterPro" id="IPR036097">
    <property type="entry name" value="HisK_dim/P_sf"/>
</dbReference>
<dbReference type="InterPro" id="IPR003594">
    <property type="entry name" value="HATPase_dom"/>
</dbReference>
<comment type="catalytic activity">
    <reaction evidence="1">
        <text>ATP + protein L-histidine = ADP + protein N-phospho-L-histidine.</text>
        <dbReference type="EC" id="2.7.13.3"/>
    </reaction>
</comment>
<evidence type="ECO:0000259" key="10">
    <source>
        <dbReference type="PROSITE" id="PS50885"/>
    </source>
</evidence>
<keyword evidence="8" id="KW-0472">Membrane</keyword>
<dbReference type="Gene3D" id="3.30.565.10">
    <property type="entry name" value="Histidine kinase-like ATPase, C-terminal domain"/>
    <property type="match status" value="1"/>
</dbReference>
<dbReference type="SUPFAM" id="SSF158472">
    <property type="entry name" value="HAMP domain-like"/>
    <property type="match status" value="1"/>
</dbReference>
<feature type="domain" description="Histidine kinase" evidence="9">
    <location>
        <begin position="126"/>
        <end position="339"/>
    </location>
</feature>
<keyword evidence="8" id="KW-0812">Transmembrane</keyword>
<dbReference type="CDD" id="cd00082">
    <property type="entry name" value="HisKA"/>
    <property type="match status" value="1"/>
</dbReference>
<keyword evidence="8" id="KW-1133">Transmembrane helix</keyword>
<keyword evidence="5" id="KW-0808">Transferase</keyword>
<feature type="transmembrane region" description="Helical" evidence="8">
    <location>
        <begin position="49"/>
        <end position="69"/>
    </location>
</feature>
<dbReference type="PANTHER" id="PTHR43711">
    <property type="entry name" value="TWO-COMPONENT HISTIDINE KINASE"/>
    <property type="match status" value="1"/>
</dbReference>
<dbReference type="SMART" id="SM00387">
    <property type="entry name" value="HATPase_c"/>
    <property type="match status" value="1"/>
</dbReference>
<evidence type="ECO:0000256" key="6">
    <source>
        <dbReference type="ARBA" id="ARBA00022777"/>
    </source>
</evidence>
<gene>
    <name evidence="11" type="ORF">NIES30_24880</name>
</gene>
<dbReference type="PANTHER" id="PTHR43711:SF1">
    <property type="entry name" value="HISTIDINE KINASE 1"/>
    <property type="match status" value="1"/>
</dbReference>
<dbReference type="InterPro" id="IPR004358">
    <property type="entry name" value="Sig_transdc_His_kin-like_C"/>
</dbReference>
<dbReference type="CDD" id="cd06225">
    <property type="entry name" value="HAMP"/>
    <property type="match status" value="1"/>
</dbReference>
<dbReference type="PROSITE" id="PS50885">
    <property type="entry name" value="HAMP"/>
    <property type="match status" value="1"/>
</dbReference>
<dbReference type="SUPFAM" id="SSF55874">
    <property type="entry name" value="ATPase domain of HSP90 chaperone/DNA topoisomerase II/histidine kinase"/>
    <property type="match status" value="1"/>
</dbReference>
<dbReference type="SMART" id="SM00388">
    <property type="entry name" value="HisKA"/>
    <property type="match status" value="1"/>
</dbReference>
<dbReference type="PRINTS" id="PR00344">
    <property type="entry name" value="BCTRLSENSOR"/>
</dbReference>
<dbReference type="OrthoDB" id="9763461at2"/>
<keyword evidence="6" id="KW-0418">Kinase</keyword>
<evidence type="ECO:0000256" key="5">
    <source>
        <dbReference type="ARBA" id="ARBA00022679"/>
    </source>
</evidence>
<dbReference type="InterPro" id="IPR005467">
    <property type="entry name" value="His_kinase_dom"/>
</dbReference>
<dbReference type="PROSITE" id="PS50109">
    <property type="entry name" value="HIS_KIN"/>
    <property type="match status" value="1"/>
</dbReference>
<dbReference type="Gene3D" id="6.10.340.10">
    <property type="match status" value="1"/>
</dbReference>
<evidence type="ECO:0000256" key="4">
    <source>
        <dbReference type="ARBA" id="ARBA00022553"/>
    </source>
</evidence>
<evidence type="ECO:0000256" key="2">
    <source>
        <dbReference type="ARBA" id="ARBA00004370"/>
    </source>
</evidence>
<keyword evidence="4" id="KW-0597">Phosphoprotein</keyword>
<sequence length="339" mass="37002">MQSIRQAWRSAPLQMQLLTSHILTLGLGVLIALSLTAIYPSLAEGGLEVGLAVITMAVFLSLSSGEIVVRPLKALRQAMAAFMAGDLEARAPLSDVPELRRLAVDFNRLAMSLQTVEQRRRQRLAVLMHEINTPLTVLKGDLELARQGARPLTPDLLGKQLRQIERVNRLAEAISDYSKRMDDYLPTRCQVCSLPVIIGEVVELVSSLPESRGRTIPVRCPDALPSVWADPDQVYEILENLLRNAVLYTPQGSIAVEVEVKRNFVWTAVVDTGLGITAADLQEVFKLHQRSEAAQRCNPGGKGLGLTIVKDLVELQGGAVAVESQLGEGSRFSFSLPVA</sequence>
<evidence type="ECO:0000256" key="3">
    <source>
        <dbReference type="ARBA" id="ARBA00012438"/>
    </source>
</evidence>
<proteinExistence type="predicted"/>
<dbReference type="AlphaFoldDB" id="A0A1U7IY06"/>
<dbReference type="InterPro" id="IPR050736">
    <property type="entry name" value="Sensor_HK_Regulatory"/>
</dbReference>
<evidence type="ECO:0000256" key="1">
    <source>
        <dbReference type="ARBA" id="ARBA00000085"/>
    </source>
</evidence>
<name>A0A1U7IY06_9CYAN</name>
<dbReference type="InterPro" id="IPR003661">
    <property type="entry name" value="HisK_dim/P_dom"/>
</dbReference>
<evidence type="ECO:0000313" key="11">
    <source>
        <dbReference type="EMBL" id="OKH43448.1"/>
    </source>
</evidence>
<evidence type="ECO:0000256" key="8">
    <source>
        <dbReference type="SAM" id="Phobius"/>
    </source>
</evidence>
<comment type="caution">
    <text evidence="11">The sequence shown here is derived from an EMBL/GenBank/DDBJ whole genome shotgun (WGS) entry which is preliminary data.</text>
</comment>
<dbReference type="STRING" id="549789.NIES30_24880"/>